<evidence type="ECO:0000256" key="6">
    <source>
        <dbReference type="ARBA" id="ARBA00023163"/>
    </source>
</evidence>
<feature type="non-terminal residue" evidence="11">
    <location>
        <position position="1"/>
    </location>
</feature>
<dbReference type="FunFam" id="1.10.10.60:FF:000083">
    <property type="entry name" value="BEL1-like homeodomain protein 4"/>
    <property type="match status" value="1"/>
</dbReference>
<evidence type="ECO:0000256" key="3">
    <source>
        <dbReference type="ARBA" id="ARBA00023015"/>
    </source>
</evidence>
<feature type="DNA-binding region" description="Homeobox" evidence="8">
    <location>
        <begin position="245"/>
        <end position="307"/>
    </location>
</feature>
<keyword evidence="4 8" id="KW-0238">DNA-binding</keyword>
<dbReference type="GO" id="GO:0003677">
    <property type="term" value="F:DNA binding"/>
    <property type="evidence" value="ECO:0007669"/>
    <property type="project" value="UniProtKB-UniRule"/>
</dbReference>
<dbReference type="CDD" id="cd00086">
    <property type="entry name" value="homeodomain"/>
    <property type="match status" value="1"/>
</dbReference>
<dbReference type="Pfam" id="PF05920">
    <property type="entry name" value="Homeobox_KN"/>
    <property type="match status" value="1"/>
</dbReference>
<feature type="domain" description="Homeobox" evidence="10">
    <location>
        <begin position="243"/>
        <end position="306"/>
    </location>
</feature>
<dbReference type="PANTHER" id="PTHR11850">
    <property type="entry name" value="HOMEOBOX PROTEIN TRANSCRIPTION FACTORS"/>
    <property type="match status" value="1"/>
</dbReference>
<comment type="subcellular location">
    <subcellularLocation>
        <location evidence="1 8">Nucleus</location>
    </subcellularLocation>
</comment>
<evidence type="ECO:0000256" key="8">
    <source>
        <dbReference type="PROSITE-ProRule" id="PRU00108"/>
    </source>
</evidence>
<dbReference type="SMART" id="SM00574">
    <property type="entry name" value="POX"/>
    <property type="match status" value="1"/>
</dbReference>
<evidence type="ECO:0000256" key="7">
    <source>
        <dbReference type="ARBA" id="ARBA00023242"/>
    </source>
</evidence>
<comment type="similarity">
    <text evidence="2">Belongs to the TALE/BELL homeobox family.</text>
</comment>
<gene>
    <name evidence="11" type="ORF">M569_16677</name>
</gene>
<evidence type="ECO:0000259" key="10">
    <source>
        <dbReference type="PROSITE" id="PS50071"/>
    </source>
</evidence>
<dbReference type="SMART" id="SM00389">
    <property type="entry name" value="HOX"/>
    <property type="match status" value="1"/>
</dbReference>
<dbReference type="Proteomes" id="UP000015453">
    <property type="component" value="Unassembled WGS sequence"/>
</dbReference>
<dbReference type="InterPro" id="IPR009057">
    <property type="entry name" value="Homeodomain-like_sf"/>
</dbReference>
<evidence type="ECO:0000256" key="5">
    <source>
        <dbReference type="ARBA" id="ARBA00023155"/>
    </source>
</evidence>
<keyword evidence="5 8" id="KW-0371">Homeobox</keyword>
<sequence length="459" mass="52088">HRPFLSDDPSLRCVFPCEGNERPSQGLSLSLNSSNPAAIGVQPFELRQHHHHDSRFGQAASSRSSQVSVQTQTFSLLRNSKYLGPAQDLLNQFCNLAGDAESEKTLKSYKNTETEEEDAVNRQALYSLDVIELQRRKSKLLQMLDEVDNRYRHYCDQMKAVNASFEAIAGDGAARVYSRMASKAMSRHFRCLRDGIAMQIRSVRKAMGEKDCGMSKGETPRLRLLDQTLRQQRALQQMSMMETHPWRPQRGLPERAVSMLRAWLFEHFLHPYPCDVDKHILARQTGLSRSQVSNWFINARVRLWKPMVEEMYREELKESETGQKDPDQKPTRQHFRRTDSECLSSIINADDKNGGQRKNKEAAAIHQNLTAFSSSSYGPQMEMDFSSYAHRQPTGVSLTLGLHQHAGGGGGGLTFLPPAAVFEQMEECQNQQFTLLESENQTLPYRNLMGAQLLHDLAG</sequence>
<dbReference type="PROSITE" id="PS50071">
    <property type="entry name" value="HOMEOBOX_2"/>
    <property type="match status" value="1"/>
</dbReference>
<dbReference type="Pfam" id="PF07526">
    <property type="entry name" value="POX"/>
    <property type="match status" value="1"/>
</dbReference>
<evidence type="ECO:0000313" key="11">
    <source>
        <dbReference type="EMBL" id="EPS58139.1"/>
    </source>
</evidence>
<reference evidence="11 12" key="1">
    <citation type="journal article" date="2013" name="BMC Genomics">
        <title>The miniature genome of a carnivorous plant Genlisea aurea contains a low number of genes and short non-coding sequences.</title>
        <authorList>
            <person name="Leushkin E.V."/>
            <person name="Sutormin R.A."/>
            <person name="Nabieva E.R."/>
            <person name="Penin A.A."/>
            <person name="Kondrashov A.S."/>
            <person name="Logacheva M.D."/>
        </authorList>
    </citation>
    <scope>NUCLEOTIDE SEQUENCE [LARGE SCALE GENOMIC DNA]</scope>
</reference>
<keyword evidence="6" id="KW-0804">Transcription</keyword>
<comment type="caution">
    <text evidence="11">The sequence shown here is derived from an EMBL/GenBank/DDBJ whole genome shotgun (WGS) entry which is preliminary data.</text>
</comment>
<keyword evidence="7 8" id="KW-0539">Nucleus</keyword>
<evidence type="ECO:0000256" key="2">
    <source>
        <dbReference type="ARBA" id="ARBA00006454"/>
    </source>
</evidence>
<dbReference type="EMBL" id="AUSU01009502">
    <property type="protein sequence ID" value="EPS58139.1"/>
    <property type="molecule type" value="Genomic_DNA"/>
</dbReference>
<name>S8BUT5_9LAMI</name>
<keyword evidence="3" id="KW-0805">Transcription regulation</keyword>
<organism evidence="11 12">
    <name type="scientific">Genlisea aurea</name>
    <dbReference type="NCBI Taxonomy" id="192259"/>
    <lineage>
        <taxon>Eukaryota</taxon>
        <taxon>Viridiplantae</taxon>
        <taxon>Streptophyta</taxon>
        <taxon>Embryophyta</taxon>
        <taxon>Tracheophyta</taxon>
        <taxon>Spermatophyta</taxon>
        <taxon>Magnoliopsida</taxon>
        <taxon>eudicotyledons</taxon>
        <taxon>Gunneridae</taxon>
        <taxon>Pentapetalae</taxon>
        <taxon>asterids</taxon>
        <taxon>lamiids</taxon>
        <taxon>Lamiales</taxon>
        <taxon>Lentibulariaceae</taxon>
        <taxon>Genlisea</taxon>
    </lineage>
</organism>
<dbReference type="OrthoDB" id="10056939at2759"/>
<dbReference type="GO" id="GO:0006355">
    <property type="term" value="P:regulation of DNA-templated transcription"/>
    <property type="evidence" value="ECO:0007669"/>
    <property type="project" value="InterPro"/>
</dbReference>
<keyword evidence="12" id="KW-1185">Reference proteome</keyword>
<dbReference type="Gene3D" id="1.10.10.60">
    <property type="entry name" value="Homeodomain-like"/>
    <property type="match status" value="1"/>
</dbReference>
<protein>
    <recommendedName>
        <fullName evidence="10">Homeobox domain-containing protein</fullName>
    </recommendedName>
</protein>
<dbReference type="SUPFAM" id="SSF46689">
    <property type="entry name" value="Homeodomain-like"/>
    <property type="match status" value="1"/>
</dbReference>
<dbReference type="AlphaFoldDB" id="S8BUT5"/>
<dbReference type="GO" id="GO:0005634">
    <property type="term" value="C:nucleus"/>
    <property type="evidence" value="ECO:0007669"/>
    <property type="project" value="UniProtKB-SubCell"/>
</dbReference>
<evidence type="ECO:0000256" key="1">
    <source>
        <dbReference type="ARBA" id="ARBA00004123"/>
    </source>
</evidence>
<dbReference type="InterPro" id="IPR050224">
    <property type="entry name" value="TALE_homeobox"/>
</dbReference>
<evidence type="ECO:0000256" key="4">
    <source>
        <dbReference type="ARBA" id="ARBA00023125"/>
    </source>
</evidence>
<dbReference type="InterPro" id="IPR001356">
    <property type="entry name" value="HD"/>
</dbReference>
<evidence type="ECO:0000256" key="9">
    <source>
        <dbReference type="SAM" id="MobiDB-lite"/>
    </source>
</evidence>
<evidence type="ECO:0000313" key="12">
    <source>
        <dbReference type="Proteomes" id="UP000015453"/>
    </source>
</evidence>
<feature type="region of interest" description="Disordered" evidence="9">
    <location>
        <begin position="315"/>
        <end position="340"/>
    </location>
</feature>
<proteinExistence type="inferred from homology"/>
<dbReference type="InterPro" id="IPR006563">
    <property type="entry name" value="POX_dom"/>
</dbReference>
<accession>S8BUT5</accession>
<dbReference type="InterPro" id="IPR008422">
    <property type="entry name" value="KN_HD"/>
</dbReference>